<keyword evidence="9" id="KW-0325">Glycoprotein</keyword>
<dbReference type="PANTHER" id="PTHR11292">
    <property type="entry name" value="T-CELL SURFACE GLYCOPROTEIN CD8 BETA CHAIN"/>
    <property type="match status" value="1"/>
</dbReference>
<evidence type="ECO:0000256" key="3">
    <source>
        <dbReference type="ARBA" id="ARBA00022729"/>
    </source>
</evidence>
<keyword evidence="2 12" id="KW-0812">Transmembrane</keyword>
<feature type="transmembrane region" description="Helical" evidence="12">
    <location>
        <begin position="227"/>
        <end position="251"/>
    </location>
</feature>
<keyword evidence="8" id="KW-1015">Disulfide bond</keyword>
<dbReference type="Pfam" id="PF07686">
    <property type="entry name" value="V-set"/>
    <property type="match status" value="1"/>
</dbReference>
<keyword evidence="10" id="KW-0393">Immunoglobulin domain</keyword>
<dbReference type="InterPro" id="IPR036179">
    <property type="entry name" value="Ig-like_dom_sf"/>
</dbReference>
<keyword evidence="3" id="KW-0732">Signal</keyword>
<evidence type="ECO:0000256" key="10">
    <source>
        <dbReference type="ARBA" id="ARBA00023319"/>
    </source>
</evidence>
<evidence type="ECO:0000256" key="8">
    <source>
        <dbReference type="ARBA" id="ARBA00023157"/>
    </source>
</evidence>
<dbReference type="RefSeq" id="XP_004708064.3">
    <property type="nucleotide sequence ID" value="XM_004708007.3"/>
</dbReference>
<comment type="subcellular location">
    <subcellularLocation>
        <location evidence="1">Membrane</location>
        <topology evidence="1">Single-pass type I membrane protein</topology>
    </subcellularLocation>
</comment>
<evidence type="ECO:0000256" key="2">
    <source>
        <dbReference type="ARBA" id="ARBA00022692"/>
    </source>
</evidence>
<keyword evidence="6" id="KW-1064">Adaptive immunity</keyword>
<dbReference type="InterPro" id="IPR013106">
    <property type="entry name" value="Ig_V-set"/>
</dbReference>
<sequence>MVVKREEQAQRPFGLRLPSSPDRTPVAHSLGLFIGACLAVAMHGTQLDLHPETAFAANNHAVDGPLRSSSALHQTPSTLMVQTHHPAILSCERKIVPTNTRIYWLRQREAPSQHSNYEFLALWDPSQQNPTTIMYGQEAEQEVLTMSQVGLKATLNITRPKPAHSGIYFCMALGNPQLVFGKGTLLSVVDVLPTPAQPTKKTTTKKRVCRSPNPVTRKGPSCSPVTLGLLVTGISALLVSLSVAIHLHCLWRRARLRFVKQFYK</sequence>
<evidence type="ECO:0000313" key="14">
    <source>
        <dbReference type="Proteomes" id="UP000694863"/>
    </source>
</evidence>
<evidence type="ECO:0000313" key="15">
    <source>
        <dbReference type="RefSeq" id="XP_004708064.3"/>
    </source>
</evidence>
<evidence type="ECO:0000256" key="7">
    <source>
        <dbReference type="ARBA" id="ARBA00023136"/>
    </source>
</evidence>
<gene>
    <name evidence="15" type="primary">CD8B</name>
</gene>
<dbReference type="SUPFAM" id="SSF48726">
    <property type="entry name" value="Immunoglobulin"/>
    <property type="match status" value="1"/>
</dbReference>
<dbReference type="PROSITE" id="PS50835">
    <property type="entry name" value="IG_LIKE"/>
    <property type="match status" value="1"/>
</dbReference>
<keyword evidence="5 12" id="KW-1133">Transmembrane helix</keyword>
<organism evidence="14 15">
    <name type="scientific">Echinops telfairi</name>
    <name type="common">Lesser hedgehog tenrec</name>
    <dbReference type="NCBI Taxonomy" id="9371"/>
    <lineage>
        <taxon>Eukaryota</taxon>
        <taxon>Metazoa</taxon>
        <taxon>Chordata</taxon>
        <taxon>Craniata</taxon>
        <taxon>Vertebrata</taxon>
        <taxon>Euteleostomi</taxon>
        <taxon>Mammalia</taxon>
        <taxon>Eutheria</taxon>
        <taxon>Afrotheria</taxon>
        <taxon>Tenrecidae</taxon>
        <taxon>Tenrecinae</taxon>
        <taxon>Echinops</taxon>
    </lineage>
</organism>
<dbReference type="InterPro" id="IPR042414">
    <property type="entry name" value="CD8B"/>
</dbReference>
<evidence type="ECO:0000256" key="6">
    <source>
        <dbReference type="ARBA" id="ARBA00023130"/>
    </source>
</evidence>
<dbReference type="InterPro" id="IPR013783">
    <property type="entry name" value="Ig-like_fold"/>
</dbReference>
<keyword evidence="4" id="KW-0391">Immunity</keyword>
<feature type="domain" description="Ig-like" evidence="13">
    <location>
        <begin position="65"/>
        <end position="172"/>
    </location>
</feature>
<evidence type="ECO:0000259" key="13">
    <source>
        <dbReference type="PROSITE" id="PS50835"/>
    </source>
</evidence>
<evidence type="ECO:0000256" key="12">
    <source>
        <dbReference type="SAM" id="Phobius"/>
    </source>
</evidence>
<evidence type="ECO:0000256" key="4">
    <source>
        <dbReference type="ARBA" id="ARBA00022859"/>
    </source>
</evidence>
<evidence type="ECO:0000256" key="1">
    <source>
        <dbReference type="ARBA" id="ARBA00004479"/>
    </source>
</evidence>
<evidence type="ECO:0000256" key="11">
    <source>
        <dbReference type="SAM" id="MobiDB-lite"/>
    </source>
</evidence>
<evidence type="ECO:0000256" key="9">
    <source>
        <dbReference type="ARBA" id="ARBA00023180"/>
    </source>
</evidence>
<protein>
    <submittedName>
        <fullName evidence="15">T-cell surface glycoprotein CD8 beta chain</fullName>
    </submittedName>
</protein>
<dbReference type="Gene3D" id="2.60.40.10">
    <property type="entry name" value="Immunoglobulins"/>
    <property type="match status" value="1"/>
</dbReference>
<evidence type="ECO:0000256" key="5">
    <source>
        <dbReference type="ARBA" id="ARBA00022989"/>
    </source>
</evidence>
<dbReference type="SMART" id="SM00409">
    <property type="entry name" value="IG"/>
    <property type="match status" value="1"/>
</dbReference>
<dbReference type="InterPro" id="IPR003599">
    <property type="entry name" value="Ig_sub"/>
</dbReference>
<dbReference type="Proteomes" id="UP000694863">
    <property type="component" value="Unplaced"/>
</dbReference>
<name>A0ABM0IUI2_ECHTE</name>
<feature type="region of interest" description="Disordered" evidence="11">
    <location>
        <begin position="1"/>
        <end position="20"/>
    </location>
</feature>
<dbReference type="GeneID" id="101649415"/>
<keyword evidence="7 12" id="KW-0472">Membrane</keyword>
<accession>A0ABM0IUI2</accession>
<reference evidence="15" key="1">
    <citation type="submission" date="2025-08" db="UniProtKB">
        <authorList>
            <consortium name="RefSeq"/>
        </authorList>
    </citation>
    <scope>IDENTIFICATION</scope>
</reference>
<dbReference type="InterPro" id="IPR007110">
    <property type="entry name" value="Ig-like_dom"/>
</dbReference>
<keyword evidence="14" id="KW-1185">Reference proteome</keyword>
<dbReference type="PANTHER" id="PTHR11292:SF7">
    <property type="entry name" value="T-CELL SURFACE GLYCOPROTEIN CD8 BETA CHAIN-RELATED"/>
    <property type="match status" value="1"/>
</dbReference>
<proteinExistence type="predicted"/>